<feature type="region of interest" description="Disordered" evidence="1">
    <location>
        <begin position="90"/>
        <end position="151"/>
    </location>
</feature>
<feature type="domain" description="Outer membrane protein beta-barrel" evidence="3">
    <location>
        <begin position="309"/>
        <end position="473"/>
    </location>
</feature>
<dbReference type="EMBL" id="SRKZ01000001">
    <property type="protein sequence ID" value="TGD82459.1"/>
    <property type="molecule type" value="Genomic_DNA"/>
</dbReference>
<sequence length="513" mass="55904">MTENESEKLYKDLRRKLADYGSAPPDAVWAGIRQQVPARREFRWKRSALLLLLLCLPVLMLTVGPRLWSHRTGLGHLSTTQTITSQAAPAAKLRQAVNQPATASQSDDDAAVAADASAKPTGLAAGQAPTNHAQPASSPSSVVATAHTRTRRVRADVVGHFDDAETQRRISRGSETVVATAKARRKRRGALALLAPTLQSGRNSVELRRRARTSREALDAASAQDEQLGSRHSTHTAKRSRSRFNRSTGSATGLEVAGDADTGLARRFSNERIPLLAVRPTLEEAEEPEVRRVKRVRPHRSRKAQLLKNWSIQIVAGPSLTYRTLGDSARQLERLERPSIGYSGQVTASYALTKQLTISTGLGYAEFANNLHYQLQKTSAETSRIIDFRDVYRFVSIPLLAQYTFGGNHRWRFGALGGANVGLLTGTRTTEGSACNCSQTTVPATGTYHNTSLVLTAGGSLNYQFAPGQWLTLRPQGQYFLNSLTDPASGRAARHPWSVGVQGGISFDLEPKK</sequence>
<comment type="caution">
    <text evidence="4">The sequence shown here is derived from an EMBL/GenBank/DDBJ whole genome shotgun (WGS) entry which is preliminary data.</text>
</comment>
<dbReference type="RefSeq" id="WP_135528621.1">
    <property type="nucleotide sequence ID" value="NZ_SRKZ01000001.1"/>
</dbReference>
<evidence type="ECO:0000256" key="2">
    <source>
        <dbReference type="SAM" id="Phobius"/>
    </source>
</evidence>
<organism evidence="4 5">
    <name type="scientific">Hymenobacter wooponensis</name>
    <dbReference type="NCBI Taxonomy" id="1525360"/>
    <lineage>
        <taxon>Bacteria</taxon>
        <taxon>Pseudomonadati</taxon>
        <taxon>Bacteroidota</taxon>
        <taxon>Cytophagia</taxon>
        <taxon>Cytophagales</taxon>
        <taxon>Hymenobacteraceae</taxon>
        <taxon>Hymenobacter</taxon>
    </lineage>
</organism>
<dbReference type="OrthoDB" id="863638at2"/>
<proteinExistence type="predicted"/>
<dbReference type="Proteomes" id="UP000298284">
    <property type="component" value="Unassembled WGS sequence"/>
</dbReference>
<evidence type="ECO:0000259" key="3">
    <source>
        <dbReference type="Pfam" id="PF13568"/>
    </source>
</evidence>
<feature type="compositionally biased region" description="Basic residues" evidence="1">
    <location>
        <begin position="232"/>
        <end position="244"/>
    </location>
</feature>
<feature type="compositionally biased region" description="Basic and acidic residues" evidence="1">
    <location>
        <begin position="205"/>
        <end position="218"/>
    </location>
</feature>
<evidence type="ECO:0000313" key="4">
    <source>
        <dbReference type="EMBL" id="TGD82459.1"/>
    </source>
</evidence>
<dbReference type="InterPro" id="IPR025665">
    <property type="entry name" value="Beta-barrel_OMP_2"/>
</dbReference>
<protein>
    <submittedName>
        <fullName evidence="4">PorT family protein</fullName>
    </submittedName>
</protein>
<gene>
    <name evidence="4" type="ORF">EU557_01345</name>
</gene>
<reference evidence="4 5" key="1">
    <citation type="submission" date="2019-04" db="EMBL/GenBank/DDBJ databases">
        <authorList>
            <person name="Feng G."/>
            <person name="Zhang J."/>
            <person name="Zhu H."/>
        </authorList>
    </citation>
    <scope>NUCLEOTIDE SEQUENCE [LARGE SCALE GENOMIC DNA]</scope>
    <source>
        <strain evidence="4 5">JCM 19491</strain>
    </source>
</reference>
<feature type="compositionally biased region" description="Low complexity" evidence="1">
    <location>
        <begin position="132"/>
        <end position="147"/>
    </location>
</feature>
<feature type="compositionally biased region" description="Low complexity" evidence="1">
    <location>
        <begin position="101"/>
        <end position="118"/>
    </location>
</feature>
<dbReference type="Pfam" id="PF13568">
    <property type="entry name" value="OMP_b-brl_2"/>
    <property type="match status" value="1"/>
</dbReference>
<accession>A0A4Z0MSN2</accession>
<evidence type="ECO:0000256" key="1">
    <source>
        <dbReference type="SAM" id="MobiDB-lite"/>
    </source>
</evidence>
<feature type="transmembrane region" description="Helical" evidence="2">
    <location>
        <begin position="48"/>
        <end position="68"/>
    </location>
</feature>
<keyword evidence="2" id="KW-0812">Transmembrane</keyword>
<feature type="region of interest" description="Disordered" evidence="1">
    <location>
        <begin position="202"/>
        <end position="254"/>
    </location>
</feature>
<dbReference type="AlphaFoldDB" id="A0A4Z0MSN2"/>
<evidence type="ECO:0000313" key="5">
    <source>
        <dbReference type="Proteomes" id="UP000298284"/>
    </source>
</evidence>
<keyword evidence="5" id="KW-1185">Reference proteome</keyword>
<keyword evidence="2" id="KW-0472">Membrane</keyword>
<keyword evidence="2" id="KW-1133">Transmembrane helix</keyword>
<name>A0A4Z0MSN2_9BACT</name>